<dbReference type="GO" id="GO:0016887">
    <property type="term" value="F:ATP hydrolysis activity"/>
    <property type="evidence" value="ECO:0007669"/>
    <property type="project" value="InterPro"/>
</dbReference>
<dbReference type="GO" id="GO:0005524">
    <property type="term" value="F:ATP binding"/>
    <property type="evidence" value="ECO:0007669"/>
    <property type="project" value="InterPro"/>
</dbReference>
<dbReference type="RefSeq" id="WP_155588844.1">
    <property type="nucleotide sequence ID" value="NZ_WNLP01000006.1"/>
</dbReference>
<dbReference type="InterPro" id="IPR034139">
    <property type="entry name" value="TOPRIM_OLD"/>
</dbReference>
<dbReference type="Gene3D" id="3.40.50.300">
    <property type="entry name" value="P-loop containing nucleotide triphosphate hydrolases"/>
    <property type="match status" value="1"/>
</dbReference>
<dbReference type="SUPFAM" id="SSF52540">
    <property type="entry name" value="P-loop containing nucleoside triphosphate hydrolases"/>
    <property type="match status" value="1"/>
</dbReference>
<keyword evidence="4" id="KW-1185">Reference proteome</keyword>
<gene>
    <name evidence="3" type="ORF">GSD1FS_1280</name>
</gene>
<feature type="domain" description="OLD protein-like TOPRIM" evidence="2">
    <location>
        <begin position="344"/>
        <end position="409"/>
    </location>
</feature>
<evidence type="ECO:0000259" key="2">
    <source>
        <dbReference type="Pfam" id="PF20469"/>
    </source>
</evidence>
<keyword evidence="3" id="KW-0540">Nuclease</keyword>
<dbReference type="Proteomes" id="UP000487882">
    <property type="component" value="Unassembled WGS sequence"/>
</dbReference>
<sequence length="532" mass="59683">MKLTSILVQNHSRVNDFRIEVRDHLVLVGTNESGKSSILRCLDLMLGTPTAQLYAKITPADVRDHRHPFIVEVELSNTGDAKTPQFAEHIRLRLTARVDADGETMHIERGEVGEHARALTTRQLEQLGWIYLSDSFAEKNETRSRNIVDELLENADLDHEKNNFVEQSERLSGMLESSPSLFELRKRIARVLTTALPGQYNPNNLVFEPGSKLTGNPFSDVHLQLRMHGEQRELWAQSGGMRSIYNVAMVDLLNSRTQIIGMDEPETHLHPTSQRNLARLLKEGGSQKIIATHSPDIIGEFEPDQIVVARAEGGVVQPRRDFLSKDDKLLLHMWVRDRLEPLTAEHVIVVEGVTDRALVEHCADVTGRNLDTYGIVLLEAGGCGEMPSWRRVFGERGFQVPLSQLIDEDAQDVMSRQYGVPVERLEDRGVWVSHKDLEDEYVRALGADTALEALASGGLFNASELRPLRAARSAGVLSDDQVADFCRIRSHKTRAVLSVIPHINAKVARRIGSIESMLSTVIDAHRRLTRMN</sequence>
<comment type="caution">
    <text evidence="3">The sequence shown here is derived from an EMBL/GenBank/DDBJ whole genome shotgun (WGS) entry which is preliminary data.</text>
</comment>
<proteinExistence type="predicted"/>
<organism evidence="3 4">
    <name type="scientific">Bifidobacterium canis</name>
    <dbReference type="NCBI Taxonomy" id="2610880"/>
    <lineage>
        <taxon>Bacteria</taxon>
        <taxon>Bacillati</taxon>
        <taxon>Actinomycetota</taxon>
        <taxon>Actinomycetes</taxon>
        <taxon>Bifidobacteriales</taxon>
        <taxon>Bifidobacteriaceae</taxon>
        <taxon>Bifidobacterium</taxon>
    </lineage>
</organism>
<dbReference type="AlphaFoldDB" id="A0A7K1J5L7"/>
<keyword evidence="3" id="KW-0255">Endonuclease</keyword>
<dbReference type="GO" id="GO:0004519">
    <property type="term" value="F:endonuclease activity"/>
    <property type="evidence" value="ECO:0007669"/>
    <property type="project" value="UniProtKB-KW"/>
</dbReference>
<dbReference type="PANTHER" id="PTHR43581:SF4">
    <property type="entry name" value="ATP_GTP PHOSPHATASE"/>
    <property type="match status" value="1"/>
</dbReference>
<accession>A0A7K1J5L7</accession>
<dbReference type="InterPro" id="IPR051396">
    <property type="entry name" value="Bact_Antivir_Def_Nuclease"/>
</dbReference>
<dbReference type="EMBL" id="WNLP01000006">
    <property type="protein sequence ID" value="MUH59937.1"/>
    <property type="molecule type" value="Genomic_DNA"/>
</dbReference>
<dbReference type="InterPro" id="IPR003959">
    <property type="entry name" value="ATPase_AAA_core"/>
</dbReference>
<reference evidence="3 4" key="1">
    <citation type="submission" date="2019-09" db="EMBL/GenBank/DDBJ databases">
        <title>Bifidobacterium canis sp. nov., isolated from the digestive tract of German Shepherd dog puppy.</title>
        <authorList>
            <person name="Bunesova V."/>
        </authorList>
    </citation>
    <scope>NUCLEOTIDE SEQUENCE [LARGE SCALE GENOMIC DNA]</scope>
    <source>
        <strain evidence="3 4">GSD1FS</strain>
    </source>
</reference>
<evidence type="ECO:0000259" key="1">
    <source>
        <dbReference type="Pfam" id="PF13304"/>
    </source>
</evidence>
<evidence type="ECO:0000313" key="3">
    <source>
        <dbReference type="EMBL" id="MUH59937.1"/>
    </source>
</evidence>
<dbReference type="InterPro" id="IPR027417">
    <property type="entry name" value="P-loop_NTPase"/>
</dbReference>
<keyword evidence="3" id="KW-0378">Hydrolase</keyword>
<feature type="domain" description="ATPase AAA-type core" evidence="1">
    <location>
        <begin position="26"/>
        <end position="297"/>
    </location>
</feature>
<evidence type="ECO:0000313" key="4">
    <source>
        <dbReference type="Proteomes" id="UP000487882"/>
    </source>
</evidence>
<dbReference type="Pfam" id="PF20469">
    <property type="entry name" value="OLD-like_TOPRIM"/>
    <property type="match status" value="1"/>
</dbReference>
<protein>
    <submittedName>
        <fullName evidence="3">ATP-dependent endonuclease</fullName>
    </submittedName>
</protein>
<name>A0A7K1J5L7_9BIFI</name>
<dbReference type="Pfam" id="PF13304">
    <property type="entry name" value="AAA_21"/>
    <property type="match status" value="1"/>
</dbReference>
<dbReference type="PANTHER" id="PTHR43581">
    <property type="entry name" value="ATP/GTP PHOSPHATASE"/>
    <property type="match status" value="1"/>
</dbReference>